<dbReference type="GO" id="GO:0005737">
    <property type="term" value="C:cytoplasm"/>
    <property type="evidence" value="ECO:0007669"/>
    <property type="project" value="TreeGrafter"/>
</dbReference>
<dbReference type="EMBL" id="MVBO01000044">
    <property type="protein sequence ID" value="OZJ04341.1"/>
    <property type="molecule type" value="Genomic_DNA"/>
</dbReference>
<evidence type="ECO:0000256" key="2">
    <source>
        <dbReference type="ARBA" id="ARBA00022692"/>
    </source>
</evidence>
<feature type="transmembrane region" description="Helical" evidence="9">
    <location>
        <begin position="53"/>
        <end position="80"/>
    </location>
</feature>
<dbReference type="GO" id="GO:0007005">
    <property type="term" value="P:mitochondrion organization"/>
    <property type="evidence" value="ECO:0007669"/>
    <property type="project" value="EnsemblFungi"/>
</dbReference>
<dbReference type="CDD" id="cd04590">
    <property type="entry name" value="CBS_pair_CorC_HlyC_assoc"/>
    <property type="match status" value="1"/>
</dbReference>
<evidence type="ECO:0000256" key="7">
    <source>
        <dbReference type="PROSITE-ProRule" id="PRU01193"/>
    </source>
</evidence>
<feature type="region of interest" description="Disordered" evidence="8">
    <location>
        <begin position="441"/>
        <end position="492"/>
    </location>
</feature>
<keyword evidence="3" id="KW-0677">Repeat</keyword>
<evidence type="ECO:0000313" key="13">
    <source>
        <dbReference type="Proteomes" id="UP000242875"/>
    </source>
</evidence>
<dbReference type="InterPro" id="IPR000644">
    <property type="entry name" value="CBS_dom"/>
</dbReference>
<dbReference type="InterPro" id="IPR045095">
    <property type="entry name" value="ACDP"/>
</dbReference>
<evidence type="ECO:0000256" key="6">
    <source>
        <dbReference type="PROSITE-ProRule" id="PRU00703"/>
    </source>
</evidence>
<comment type="subcellular location">
    <subcellularLocation>
        <location evidence="1">Membrane</location>
        <topology evidence="1">Multi-pass membrane protein</topology>
    </subcellularLocation>
</comment>
<accession>A0A261Y176</accession>
<dbReference type="Proteomes" id="UP000242875">
    <property type="component" value="Unassembled WGS sequence"/>
</dbReference>
<reference evidence="12 13" key="1">
    <citation type="journal article" date="2017" name="Mycologia">
        <title>Bifiguratus adelaidae, gen. et sp. nov., a new member of Mucoromycotina in endophytic and soil-dwelling habitats.</title>
        <authorList>
            <person name="Torres-Cruz T.J."/>
            <person name="Billingsley Tobias T.L."/>
            <person name="Almatruk M."/>
            <person name="Hesse C."/>
            <person name="Kuske C.R."/>
            <person name="Desiro A."/>
            <person name="Benucci G.M."/>
            <person name="Bonito G."/>
            <person name="Stajich J.E."/>
            <person name="Dunlap C."/>
            <person name="Arnold A.E."/>
            <person name="Porras-Alfaro A."/>
        </authorList>
    </citation>
    <scope>NUCLEOTIDE SEQUENCE [LARGE SCALE GENOMIC DNA]</scope>
    <source>
        <strain evidence="12 13">AZ0501</strain>
    </source>
</reference>
<dbReference type="AlphaFoldDB" id="A0A261Y176"/>
<gene>
    <name evidence="12" type="ORF">BZG36_02383</name>
</gene>
<protein>
    <submittedName>
        <fullName evidence="12">Protein MAM3</fullName>
    </submittedName>
</protein>
<dbReference type="GO" id="GO:0030026">
    <property type="term" value="P:intracellular manganese ion homeostasis"/>
    <property type="evidence" value="ECO:0007669"/>
    <property type="project" value="EnsemblFungi"/>
</dbReference>
<proteinExistence type="predicted"/>
<dbReference type="PANTHER" id="PTHR12064">
    <property type="entry name" value="METAL TRANSPORTER CNNM"/>
    <property type="match status" value="1"/>
</dbReference>
<dbReference type="PANTHER" id="PTHR12064:SF97">
    <property type="entry name" value="METAL TRANSPORTER CNNM-5"/>
    <property type="match status" value="1"/>
</dbReference>
<dbReference type="GO" id="GO:0016020">
    <property type="term" value="C:membrane"/>
    <property type="evidence" value="ECO:0007669"/>
    <property type="project" value="UniProtKB-SubCell"/>
</dbReference>
<keyword evidence="6" id="KW-0129">CBS domain</keyword>
<dbReference type="GO" id="GO:0010961">
    <property type="term" value="P:intracellular magnesium ion homeostasis"/>
    <property type="evidence" value="ECO:0007669"/>
    <property type="project" value="EnsemblFungi"/>
</dbReference>
<dbReference type="PROSITE" id="PS51371">
    <property type="entry name" value="CBS"/>
    <property type="match status" value="1"/>
</dbReference>
<organism evidence="12 13">
    <name type="scientific">Bifiguratus adelaidae</name>
    <dbReference type="NCBI Taxonomy" id="1938954"/>
    <lineage>
        <taxon>Eukaryota</taxon>
        <taxon>Fungi</taxon>
        <taxon>Fungi incertae sedis</taxon>
        <taxon>Mucoromycota</taxon>
        <taxon>Mucoromycotina</taxon>
        <taxon>Endogonomycetes</taxon>
        <taxon>Endogonales</taxon>
        <taxon>Endogonales incertae sedis</taxon>
        <taxon>Bifiguratus</taxon>
    </lineage>
</organism>
<keyword evidence="4 7" id="KW-1133">Transmembrane helix</keyword>
<dbReference type="SUPFAM" id="SSF54631">
    <property type="entry name" value="CBS-domain pair"/>
    <property type="match status" value="1"/>
</dbReference>
<evidence type="ECO:0000256" key="8">
    <source>
        <dbReference type="SAM" id="MobiDB-lite"/>
    </source>
</evidence>
<sequence length="492" mass="53941">MKRRDALTVLRVPFLLSNIFRRVAAVPTPCEWRMTGLALSVMELETEFGTAEFWAKMGVIAFLVLLGGCFAGLTLGLMGLDETNLLVLMRSGEEHERKHAERVYALLGRGRHWVLVTLLLSNVIVNETLPIILDSVFGGGLVAVLASTVLIVIFGEIIPQAICVRHGLAIGAKFAYPMLVLMYIMYPVAYPTALLLDRWLGESHGTVYRKAELKTLVSLHQGETASDLDALTEDEVTIIGAVLDLRDKDVSHIMTPIEDVYTLSLDAVLDEKLVNTILSAGYSRIPIHTSDDKSNFVGMLLVKQLITYDPEDNYPVKDFPLSTLPETGIDTSCLDILNFFQEGRSHMALVSENPGGEGGALGVITLEDVIEELIGEEIVDETDVYVDVHNKIKVMRRPINRQKIHPSLAGLLHTRRLSGSTISRSSRANRVPTKVSLAVRKPSHQDGSELQQPNMKDYGALGLHGMDRGADGDANGPASTEGVSSEQQPLLK</sequence>
<feature type="compositionally biased region" description="Polar residues" evidence="8">
    <location>
        <begin position="477"/>
        <end position="492"/>
    </location>
</feature>
<evidence type="ECO:0000256" key="3">
    <source>
        <dbReference type="ARBA" id="ARBA00022737"/>
    </source>
</evidence>
<keyword evidence="2 7" id="KW-0812">Transmembrane</keyword>
<dbReference type="OrthoDB" id="5353557at2759"/>
<evidence type="ECO:0000313" key="12">
    <source>
        <dbReference type="EMBL" id="OZJ04341.1"/>
    </source>
</evidence>
<name>A0A261Y176_9FUNG</name>
<evidence type="ECO:0000259" key="11">
    <source>
        <dbReference type="PROSITE" id="PS51846"/>
    </source>
</evidence>
<dbReference type="Gene3D" id="3.10.580.10">
    <property type="entry name" value="CBS-domain"/>
    <property type="match status" value="1"/>
</dbReference>
<dbReference type="FunFam" id="3.10.580.10:FF:000006">
    <property type="entry name" value="DUF21 and CBS domain protein"/>
    <property type="match status" value="1"/>
</dbReference>
<dbReference type="PROSITE" id="PS51846">
    <property type="entry name" value="CNNM"/>
    <property type="match status" value="1"/>
</dbReference>
<feature type="transmembrane region" description="Helical" evidence="9">
    <location>
        <begin position="167"/>
        <end position="186"/>
    </location>
</feature>
<feature type="transmembrane region" description="Helical" evidence="9">
    <location>
        <begin position="131"/>
        <end position="155"/>
    </location>
</feature>
<evidence type="ECO:0000256" key="5">
    <source>
        <dbReference type="ARBA" id="ARBA00023136"/>
    </source>
</evidence>
<comment type="caution">
    <text evidence="12">The sequence shown here is derived from an EMBL/GenBank/DDBJ whole genome shotgun (WGS) entry which is preliminary data.</text>
</comment>
<feature type="domain" description="CNNM transmembrane" evidence="11">
    <location>
        <begin position="49"/>
        <end position="232"/>
    </location>
</feature>
<feature type="domain" description="CBS" evidence="10">
    <location>
        <begin position="315"/>
        <end position="381"/>
    </location>
</feature>
<keyword evidence="5 7" id="KW-0472">Membrane</keyword>
<keyword evidence="13" id="KW-1185">Reference proteome</keyword>
<dbReference type="InterPro" id="IPR044751">
    <property type="entry name" value="Ion_transp-like_CBS"/>
</dbReference>
<evidence type="ECO:0000256" key="1">
    <source>
        <dbReference type="ARBA" id="ARBA00004141"/>
    </source>
</evidence>
<evidence type="ECO:0000256" key="4">
    <source>
        <dbReference type="ARBA" id="ARBA00022989"/>
    </source>
</evidence>
<dbReference type="Pfam" id="PF01595">
    <property type="entry name" value="CNNM"/>
    <property type="match status" value="1"/>
</dbReference>
<dbReference type="InterPro" id="IPR002550">
    <property type="entry name" value="CNNM"/>
</dbReference>
<evidence type="ECO:0000259" key="10">
    <source>
        <dbReference type="PROSITE" id="PS51371"/>
    </source>
</evidence>
<dbReference type="InterPro" id="IPR046342">
    <property type="entry name" value="CBS_dom_sf"/>
</dbReference>
<evidence type="ECO:0000256" key="9">
    <source>
        <dbReference type="SAM" id="Phobius"/>
    </source>
</evidence>